<dbReference type="InterPro" id="IPR001138">
    <property type="entry name" value="Zn2Cys6_DnaBD"/>
</dbReference>
<dbReference type="GO" id="GO:0008270">
    <property type="term" value="F:zinc ion binding"/>
    <property type="evidence" value="ECO:0007669"/>
    <property type="project" value="InterPro"/>
</dbReference>
<dbReference type="HOGENOM" id="CLU_015502_2_0_1"/>
<organism evidence="4 5">
    <name type="scientific">Oidiodendron maius (strain Zn)</name>
    <dbReference type="NCBI Taxonomy" id="913774"/>
    <lineage>
        <taxon>Eukaryota</taxon>
        <taxon>Fungi</taxon>
        <taxon>Dikarya</taxon>
        <taxon>Ascomycota</taxon>
        <taxon>Pezizomycotina</taxon>
        <taxon>Leotiomycetes</taxon>
        <taxon>Leotiomycetes incertae sedis</taxon>
        <taxon>Myxotrichaceae</taxon>
        <taxon>Oidiodendron</taxon>
    </lineage>
</organism>
<reference evidence="4 5" key="1">
    <citation type="submission" date="2014-04" db="EMBL/GenBank/DDBJ databases">
        <authorList>
            <consortium name="DOE Joint Genome Institute"/>
            <person name="Kuo A."/>
            <person name="Martino E."/>
            <person name="Perotto S."/>
            <person name="Kohler A."/>
            <person name="Nagy L.G."/>
            <person name="Floudas D."/>
            <person name="Copeland A."/>
            <person name="Barry K.W."/>
            <person name="Cichocki N."/>
            <person name="Veneault-Fourrey C."/>
            <person name="LaButti K."/>
            <person name="Lindquist E.A."/>
            <person name="Lipzen A."/>
            <person name="Lundell T."/>
            <person name="Morin E."/>
            <person name="Murat C."/>
            <person name="Sun H."/>
            <person name="Tunlid A."/>
            <person name="Henrissat B."/>
            <person name="Grigoriev I.V."/>
            <person name="Hibbett D.S."/>
            <person name="Martin F."/>
            <person name="Nordberg H.P."/>
            <person name="Cantor M.N."/>
            <person name="Hua S.X."/>
        </authorList>
    </citation>
    <scope>NUCLEOTIDE SEQUENCE [LARGE SCALE GENOMIC DNA]</scope>
    <source>
        <strain evidence="4 5">Zn</strain>
    </source>
</reference>
<evidence type="ECO:0000259" key="3">
    <source>
        <dbReference type="SMART" id="SM00066"/>
    </source>
</evidence>
<evidence type="ECO:0000313" key="5">
    <source>
        <dbReference type="Proteomes" id="UP000054321"/>
    </source>
</evidence>
<dbReference type="InParanoid" id="A0A0C3HD10"/>
<dbReference type="PANTHER" id="PTHR47431">
    <property type="entry name" value="ZN(II)2CYS6 TRANSCRIPTION FACTOR (EUROFUNG)-RELATED"/>
    <property type="match status" value="1"/>
</dbReference>
<sequence>MLNAPGMMEPLNETAWFQSDDQTQPTDSASANNVLFQMDALGYDFSFPNLDSSCDLYPQPAPFPNLQCFGVNGSARTKSRVSLACIPCRNRHTRCDAITPICSQCCSVSDQEDSTNLLDLYYASFHDSHPIILPRKFFEQRLQTNRHSLVQLLLVMEFIGSLFASKASKEDSRLQVENMLQSDDLPESGFTVQALQLYAIAIHSCDEFEHARAILDRAIQMAVQIGMRSSSFAIVNGEGSAVLEESWRRTWWMLFIVDGSFAAIRHCSAFSMNEILSDVHLPCEEAEYQSGIIPQPRTLEEYSAREFAGEEVVFSSFTYLIALGQILGGLLALGTALGEPLEPDAVAADASLMNWLLYLPKEKRLPVEEPGKVDKILFQAHMLYNTEMVYLHRPRSLLTYGSVEQTSKCAPPPSEKSVEEQQRAYDFHTTKVLQASESAIGLFTLPTTFLKHTPLVICSMTLLLLAQIAACRLKLKGLVYNAARDRIRLGLGVIKTMGEVWPVAQKTVKEVQIIARETLSLPKTAILTNTDDNNGPCAEMT</sequence>
<evidence type="ECO:0000256" key="2">
    <source>
        <dbReference type="ARBA" id="ARBA00023242"/>
    </source>
</evidence>
<accession>A0A0C3HD10</accession>
<proteinExistence type="predicted"/>
<dbReference type="STRING" id="913774.A0A0C3HD10"/>
<dbReference type="OrthoDB" id="2399539at2759"/>
<dbReference type="InterPro" id="IPR007219">
    <property type="entry name" value="XnlR_reg_dom"/>
</dbReference>
<dbReference type="Gene3D" id="4.10.240.10">
    <property type="entry name" value="Zn(2)-C6 fungal-type DNA-binding domain"/>
    <property type="match status" value="1"/>
</dbReference>
<dbReference type="GO" id="GO:0006351">
    <property type="term" value="P:DNA-templated transcription"/>
    <property type="evidence" value="ECO:0007669"/>
    <property type="project" value="InterPro"/>
</dbReference>
<dbReference type="SMART" id="SM00066">
    <property type="entry name" value="GAL4"/>
    <property type="match status" value="1"/>
</dbReference>
<dbReference type="EMBL" id="KN832877">
    <property type="protein sequence ID" value="KIN00207.1"/>
    <property type="molecule type" value="Genomic_DNA"/>
</dbReference>
<dbReference type="PANTHER" id="PTHR47431:SF4">
    <property type="entry name" value="ZN(II)2CYS6 TRANSCRIPTION FACTOR (EUROFUNG)"/>
    <property type="match status" value="1"/>
</dbReference>
<dbReference type="CDD" id="cd12148">
    <property type="entry name" value="fungal_TF_MHR"/>
    <property type="match status" value="1"/>
</dbReference>
<evidence type="ECO:0000313" key="4">
    <source>
        <dbReference type="EMBL" id="KIN00207.1"/>
    </source>
</evidence>
<keyword evidence="2" id="KW-0539">Nucleus</keyword>
<feature type="domain" description="Zn(2)-C6 fungal-type" evidence="3">
    <location>
        <begin position="79"/>
        <end position="117"/>
    </location>
</feature>
<dbReference type="Pfam" id="PF04082">
    <property type="entry name" value="Fungal_trans"/>
    <property type="match status" value="1"/>
</dbReference>
<reference evidence="5" key="2">
    <citation type="submission" date="2015-01" db="EMBL/GenBank/DDBJ databases">
        <title>Evolutionary Origins and Diversification of the Mycorrhizal Mutualists.</title>
        <authorList>
            <consortium name="DOE Joint Genome Institute"/>
            <consortium name="Mycorrhizal Genomics Consortium"/>
            <person name="Kohler A."/>
            <person name="Kuo A."/>
            <person name="Nagy L.G."/>
            <person name="Floudas D."/>
            <person name="Copeland A."/>
            <person name="Barry K.W."/>
            <person name="Cichocki N."/>
            <person name="Veneault-Fourrey C."/>
            <person name="LaButti K."/>
            <person name="Lindquist E.A."/>
            <person name="Lipzen A."/>
            <person name="Lundell T."/>
            <person name="Morin E."/>
            <person name="Murat C."/>
            <person name="Riley R."/>
            <person name="Ohm R."/>
            <person name="Sun H."/>
            <person name="Tunlid A."/>
            <person name="Henrissat B."/>
            <person name="Grigoriev I.V."/>
            <person name="Hibbett D.S."/>
            <person name="Martin F."/>
        </authorList>
    </citation>
    <scope>NUCLEOTIDE SEQUENCE [LARGE SCALE GENOMIC DNA]</scope>
    <source>
        <strain evidence="5">Zn</strain>
    </source>
</reference>
<name>A0A0C3HD10_OIDMZ</name>
<dbReference type="Pfam" id="PF00172">
    <property type="entry name" value="Zn_clus"/>
    <property type="match status" value="1"/>
</dbReference>
<dbReference type="GO" id="GO:0003677">
    <property type="term" value="F:DNA binding"/>
    <property type="evidence" value="ECO:0007669"/>
    <property type="project" value="InterPro"/>
</dbReference>
<evidence type="ECO:0000256" key="1">
    <source>
        <dbReference type="ARBA" id="ARBA00022723"/>
    </source>
</evidence>
<keyword evidence="1" id="KW-0479">Metal-binding</keyword>
<keyword evidence="5" id="KW-1185">Reference proteome</keyword>
<gene>
    <name evidence="4" type="ORF">OIDMADRAFT_164438</name>
</gene>
<dbReference type="AlphaFoldDB" id="A0A0C3HD10"/>
<dbReference type="Proteomes" id="UP000054321">
    <property type="component" value="Unassembled WGS sequence"/>
</dbReference>
<dbReference type="CDD" id="cd00067">
    <property type="entry name" value="GAL4"/>
    <property type="match status" value="1"/>
</dbReference>
<dbReference type="GO" id="GO:0000981">
    <property type="term" value="F:DNA-binding transcription factor activity, RNA polymerase II-specific"/>
    <property type="evidence" value="ECO:0007669"/>
    <property type="project" value="InterPro"/>
</dbReference>
<dbReference type="InterPro" id="IPR036864">
    <property type="entry name" value="Zn2-C6_fun-type_DNA-bd_sf"/>
</dbReference>
<dbReference type="SUPFAM" id="SSF57701">
    <property type="entry name" value="Zn2/Cys6 DNA-binding domain"/>
    <property type="match status" value="1"/>
</dbReference>
<protein>
    <recommendedName>
        <fullName evidence="3">Zn(2)-C6 fungal-type domain-containing protein</fullName>
    </recommendedName>
</protein>